<evidence type="ECO:0000313" key="7">
    <source>
        <dbReference type="EMBL" id="JAG43483.1"/>
    </source>
</evidence>
<protein>
    <recommendedName>
        <fullName evidence="6">C2HC/C3H-type domain-containing protein</fullName>
    </recommendedName>
</protein>
<dbReference type="AlphaFoldDB" id="A0A0A9ZHR6"/>
<accession>A0A0A9ZHR6</accession>
<dbReference type="Gene3D" id="3.30.160.60">
    <property type="entry name" value="Classic Zinc Finger"/>
    <property type="match status" value="1"/>
</dbReference>
<keyword evidence="3" id="KW-0862">Zinc</keyword>
<dbReference type="EMBL" id="GBHO01000121">
    <property type="protein sequence ID" value="JAG43483.1"/>
    <property type="molecule type" value="Transcribed_RNA"/>
</dbReference>
<evidence type="ECO:0000256" key="1">
    <source>
        <dbReference type="ARBA" id="ARBA00022723"/>
    </source>
</evidence>
<keyword evidence="1" id="KW-0479">Metal-binding</keyword>
<evidence type="ECO:0000259" key="6">
    <source>
        <dbReference type="PROSITE" id="PS52027"/>
    </source>
</evidence>
<dbReference type="InterPro" id="IPR049899">
    <property type="entry name" value="Znf_C2HC_C3H"/>
</dbReference>
<reference evidence="7" key="2">
    <citation type="submission" date="2014-07" db="EMBL/GenBank/DDBJ databases">
        <authorList>
            <person name="Hull J."/>
        </authorList>
    </citation>
    <scope>NUCLEOTIDE SEQUENCE</scope>
</reference>
<proteinExistence type="predicted"/>
<dbReference type="Pfam" id="PF13913">
    <property type="entry name" value="zf-C2HC_2"/>
    <property type="match status" value="1"/>
</dbReference>
<evidence type="ECO:0000256" key="5">
    <source>
        <dbReference type="SAM" id="MobiDB-lite"/>
    </source>
</evidence>
<feature type="compositionally biased region" description="Polar residues" evidence="5">
    <location>
        <begin position="75"/>
        <end position="104"/>
    </location>
</feature>
<dbReference type="GO" id="GO:0008270">
    <property type="term" value="F:zinc ion binding"/>
    <property type="evidence" value="ECO:0007669"/>
    <property type="project" value="UniProtKB-KW"/>
</dbReference>
<dbReference type="PROSITE" id="PS52027">
    <property type="entry name" value="ZF_C2HC_C3H"/>
    <property type="match status" value="1"/>
</dbReference>
<evidence type="ECO:0000256" key="4">
    <source>
        <dbReference type="PROSITE-ProRule" id="PRU01371"/>
    </source>
</evidence>
<gene>
    <name evidence="7" type="ORF">CM83_99638</name>
</gene>
<dbReference type="FunFam" id="3.30.160.60:FF:001258">
    <property type="entry name" value="Uncharacterized protein TCIL3000_10_13860"/>
    <property type="match status" value="1"/>
</dbReference>
<sequence>MGDVLVSTNQTNKNSPFSFTDRGQCDMTSVTSNVYNDMAFEMFKKQLAPCPHCGRTFLPDRLVVHLRGCKPKPESSLNGNDTGSKSKQSQRQVTKKNSICNSKSRTSESTRHAAVCTTTHTINSTSARSMSLPSSMTHNNLLLTAQQQLDNTTPNTNILLMDKGNDGGVSSSILPGEVHEECNPLESVTHKDE</sequence>
<keyword evidence="2 4" id="KW-0863">Zinc-finger</keyword>
<feature type="domain" description="C2HC/C3H-type" evidence="6">
    <location>
        <begin position="46"/>
        <end position="75"/>
    </location>
</feature>
<feature type="region of interest" description="Disordered" evidence="5">
    <location>
        <begin position="71"/>
        <end position="113"/>
    </location>
</feature>
<organism evidence="7">
    <name type="scientific">Lygus hesperus</name>
    <name type="common">Western plant bug</name>
    <dbReference type="NCBI Taxonomy" id="30085"/>
    <lineage>
        <taxon>Eukaryota</taxon>
        <taxon>Metazoa</taxon>
        <taxon>Ecdysozoa</taxon>
        <taxon>Arthropoda</taxon>
        <taxon>Hexapoda</taxon>
        <taxon>Insecta</taxon>
        <taxon>Pterygota</taxon>
        <taxon>Neoptera</taxon>
        <taxon>Paraneoptera</taxon>
        <taxon>Hemiptera</taxon>
        <taxon>Heteroptera</taxon>
        <taxon>Panheteroptera</taxon>
        <taxon>Cimicomorpha</taxon>
        <taxon>Miridae</taxon>
        <taxon>Mirini</taxon>
        <taxon>Lygus</taxon>
    </lineage>
</organism>
<evidence type="ECO:0000256" key="3">
    <source>
        <dbReference type="ARBA" id="ARBA00022833"/>
    </source>
</evidence>
<evidence type="ECO:0000256" key="2">
    <source>
        <dbReference type="ARBA" id="ARBA00022771"/>
    </source>
</evidence>
<reference evidence="7" key="1">
    <citation type="journal article" date="2014" name="PLoS ONE">
        <title>Transcriptome-Based Identification of ABC Transporters in the Western Tarnished Plant Bug Lygus hesperus.</title>
        <authorList>
            <person name="Hull J.J."/>
            <person name="Chaney K."/>
            <person name="Geib S.M."/>
            <person name="Fabrick J.A."/>
            <person name="Brent C.S."/>
            <person name="Walsh D."/>
            <person name="Lavine L.C."/>
        </authorList>
    </citation>
    <scope>NUCLEOTIDE SEQUENCE</scope>
</reference>
<name>A0A0A9ZHR6_LYGHE</name>